<dbReference type="RefSeq" id="WP_340346268.1">
    <property type="nucleotide sequence ID" value="NZ_JBBKZT010000017.1"/>
</dbReference>
<proteinExistence type="predicted"/>
<organism evidence="2 3">
    <name type="scientific">Variovorax rhizosphaerae</name>
    <dbReference type="NCBI Taxonomy" id="1836200"/>
    <lineage>
        <taxon>Bacteria</taxon>
        <taxon>Pseudomonadati</taxon>
        <taxon>Pseudomonadota</taxon>
        <taxon>Betaproteobacteria</taxon>
        <taxon>Burkholderiales</taxon>
        <taxon>Comamonadaceae</taxon>
        <taxon>Variovorax</taxon>
    </lineage>
</organism>
<gene>
    <name evidence="2" type="ORF">WKW82_29525</name>
</gene>
<dbReference type="InterPro" id="IPR010982">
    <property type="entry name" value="Lambda_DNA-bd_dom_sf"/>
</dbReference>
<dbReference type="Gene3D" id="1.10.260.40">
    <property type="entry name" value="lambda repressor-like DNA-binding domains"/>
    <property type="match status" value="1"/>
</dbReference>
<reference evidence="2 3" key="1">
    <citation type="submission" date="2024-03" db="EMBL/GenBank/DDBJ databases">
        <title>Novel species of the genus Variovorax.</title>
        <authorList>
            <person name="Liu Q."/>
            <person name="Xin Y.-H."/>
        </authorList>
    </citation>
    <scope>NUCLEOTIDE SEQUENCE [LARGE SCALE GENOMIC DNA]</scope>
    <source>
        <strain evidence="2 3">KACC 18900</strain>
    </source>
</reference>
<dbReference type="Pfam" id="PF01381">
    <property type="entry name" value="HTH_3"/>
    <property type="match status" value="1"/>
</dbReference>
<dbReference type="EMBL" id="JBBKZT010000017">
    <property type="protein sequence ID" value="MEJ8850813.1"/>
    <property type="molecule type" value="Genomic_DNA"/>
</dbReference>
<evidence type="ECO:0000313" key="3">
    <source>
        <dbReference type="Proteomes" id="UP001385892"/>
    </source>
</evidence>
<dbReference type="InterPro" id="IPR001387">
    <property type="entry name" value="Cro/C1-type_HTH"/>
</dbReference>
<protein>
    <submittedName>
        <fullName evidence="2">Helix-turn-helix transcriptional regulator</fullName>
    </submittedName>
</protein>
<dbReference type="PROSITE" id="PS50943">
    <property type="entry name" value="HTH_CROC1"/>
    <property type="match status" value="1"/>
</dbReference>
<feature type="domain" description="HTH cro/C1-type" evidence="1">
    <location>
        <begin position="13"/>
        <end position="65"/>
    </location>
</feature>
<dbReference type="Proteomes" id="UP001385892">
    <property type="component" value="Unassembled WGS sequence"/>
</dbReference>
<keyword evidence="3" id="KW-1185">Reference proteome</keyword>
<dbReference type="SUPFAM" id="SSF47413">
    <property type="entry name" value="lambda repressor-like DNA-binding domains"/>
    <property type="match status" value="1"/>
</dbReference>
<sequence length="97" mass="10783">MQTPPRSDFGSALRIARKAVGLPQEAFDQISSRTYISSLERGLKTPTILKVDDLATVLKVHPLTLLALCYLPKPTPAATERLLNRVTNELQRLTLIE</sequence>
<name>A0ABU8WTC5_9BURK</name>
<comment type="caution">
    <text evidence="2">The sequence shown here is derived from an EMBL/GenBank/DDBJ whole genome shotgun (WGS) entry which is preliminary data.</text>
</comment>
<dbReference type="CDD" id="cd00093">
    <property type="entry name" value="HTH_XRE"/>
    <property type="match status" value="1"/>
</dbReference>
<accession>A0ABU8WTC5</accession>
<evidence type="ECO:0000313" key="2">
    <source>
        <dbReference type="EMBL" id="MEJ8850813.1"/>
    </source>
</evidence>
<evidence type="ECO:0000259" key="1">
    <source>
        <dbReference type="PROSITE" id="PS50943"/>
    </source>
</evidence>
<dbReference type="SMART" id="SM00530">
    <property type="entry name" value="HTH_XRE"/>
    <property type="match status" value="1"/>
</dbReference>